<dbReference type="Gene3D" id="3.40.1030.10">
    <property type="entry name" value="Nucleoside phosphorylase/phosphoribosyltransferase catalytic domain"/>
    <property type="match status" value="1"/>
</dbReference>
<dbReference type="KEGG" id="slj:EGC82_13745"/>
<dbReference type="SUPFAM" id="SSF47648">
    <property type="entry name" value="Nucleoside phosphorylase/phosphoribosyltransferase N-terminal domain"/>
    <property type="match status" value="1"/>
</dbReference>
<evidence type="ECO:0000256" key="1">
    <source>
        <dbReference type="ARBA" id="ARBA00022676"/>
    </source>
</evidence>
<keyword evidence="5" id="KW-1185">Reference proteome</keyword>
<evidence type="ECO:0000313" key="4">
    <source>
        <dbReference type="EMBL" id="AZG73731.1"/>
    </source>
</evidence>
<dbReference type="GO" id="GO:0000162">
    <property type="term" value="P:L-tryptophan biosynthetic process"/>
    <property type="evidence" value="ECO:0007669"/>
    <property type="project" value="InterPro"/>
</dbReference>
<dbReference type="InterPro" id="IPR035902">
    <property type="entry name" value="Nuc_phospho_transferase"/>
</dbReference>
<evidence type="ECO:0000313" key="5">
    <source>
        <dbReference type="Proteomes" id="UP000278035"/>
    </source>
</evidence>
<keyword evidence="2 4" id="KW-0808">Transferase</keyword>
<dbReference type="InterPro" id="IPR005940">
    <property type="entry name" value="Anthranilate_Pribosyl_Tfrase"/>
</dbReference>
<dbReference type="EMBL" id="CP034015">
    <property type="protein sequence ID" value="AZG73731.1"/>
    <property type="molecule type" value="Genomic_DNA"/>
</dbReference>
<dbReference type="AlphaFoldDB" id="A0A3G8LVS5"/>
<dbReference type="GO" id="GO:0004048">
    <property type="term" value="F:anthranilate phosphoribosyltransferase activity"/>
    <property type="evidence" value="ECO:0007669"/>
    <property type="project" value="InterPro"/>
</dbReference>
<feature type="domain" description="Glycosyl transferase family 3 N-terminal" evidence="3">
    <location>
        <begin position="24"/>
        <end position="86"/>
    </location>
</feature>
<keyword evidence="1" id="KW-0328">Glycosyltransferase</keyword>
<protein>
    <submittedName>
        <fullName evidence="4">Glycosyl transferase</fullName>
    </submittedName>
</protein>
<evidence type="ECO:0000259" key="3">
    <source>
        <dbReference type="Pfam" id="PF02885"/>
    </source>
</evidence>
<dbReference type="GO" id="GO:0005829">
    <property type="term" value="C:cytosol"/>
    <property type="evidence" value="ECO:0007669"/>
    <property type="project" value="TreeGrafter"/>
</dbReference>
<accession>A0A3G8LVS5</accession>
<organism evidence="4 5">
    <name type="scientific">Shewanella livingstonensis</name>
    <dbReference type="NCBI Taxonomy" id="150120"/>
    <lineage>
        <taxon>Bacteria</taxon>
        <taxon>Pseudomonadati</taxon>
        <taxon>Pseudomonadota</taxon>
        <taxon>Gammaproteobacteria</taxon>
        <taxon>Alteromonadales</taxon>
        <taxon>Shewanellaceae</taxon>
        <taxon>Shewanella</taxon>
    </lineage>
</organism>
<dbReference type="Proteomes" id="UP000278035">
    <property type="component" value="Chromosome"/>
</dbReference>
<proteinExistence type="predicted"/>
<evidence type="ECO:0000256" key="2">
    <source>
        <dbReference type="ARBA" id="ARBA00022679"/>
    </source>
</evidence>
<dbReference type="SUPFAM" id="SSF52418">
    <property type="entry name" value="Nucleoside phosphorylase/phosphoribosyltransferase catalytic domain"/>
    <property type="match status" value="1"/>
</dbReference>
<dbReference type="InterPro" id="IPR036320">
    <property type="entry name" value="Glycosyl_Trfase_fam3_N_dom_sf"/>
</dbReference>
<dbReference type="Gene3D" id="1.20.970.10">
    <property type="entry name" value="Transferase, Pyrimidine Nucleoside Phosphorylase, Chain C"/>
    <property type="match status" value="1"/>
</dbReference>
<name>A0A3G8LVS5_9GAMM</name>
<dbReference type="InterPro" id="IPR017459">
    <property type="entry name" value="Glycosyl_Trfase_fam3_N_dom"/>
</dbReference>
<sequence length="396" mass="43394">MRLYMPKIGELTLTSADEFDFRLLIKALGKGEKGSRTLTFAEASLLLEGFAKGKATRAQMASAMMLMRVRGETTEEVAGMVAGLRHTLDEGWRSLAVDIDWPVYAGKREQLPWLLLVAKLLASQGVRVMLHGDSLALPHRRHVESCLDTLNIACCTSPQSANAALLSDNIVYVRAGDLAPVLDECRQLHQELGLRSLIQTAARCINPANASISLRSYFHPGLDSLHQSICEILFAKGEYHRGSVAIFKGLQGETECNPRVSTTITVVNGQAEHTEVSSFSIPTILDGFSGAKVGQAELPNEILALLWREKQPYLANELTALMSRTMIEQALSSITATLAAVLLLLSRKSAMTGPNKTAVITAEQAVDLSLQCWENRLSPIDSPLEQWRNKEWLCAV</sequence>
<dbReference type="PANTHER" id="PTHR43285:SF4">
    <property type="entry name" value="TRANSFERASE"/>
    <property type="match status" value="1"/>
</dbReference>
<dbReference type="Pfam" id="PF02885">
    <property type="entry name" value="Glycos_trans_3N"/>
    <property type="match status" value="1"/>
</dbReference>
<gene>
    <name evidence="4" type="ORF">EGC82_13745</name>
</gene>
<reference evidence="5" key="1">
    <citation type="submission" date="2018-11" db="EMBL/GenBank/DDBJ databases">
        <title>Shewanella sp. M2.</title>
        <authorList>
            <person name="Hwang Y.J."/>
            <person name="Hwang C.Y."/>
        </authorList>
    </citation>
    <scope>NUCLEOTIDE SEQUENCE [LARGE SCALE GENOMIC DNA]</scope>
    <source>
        <strain evidence="5">LMG 19866</strain>
    </source>
</reference>
<dbReference type="OrthoDB" id="9768896at2"/>
<dbReference type="PANTHER" id="PTHR43285">
    <property type="entry name" value="ANTHRANILATE PHOSPHORIBOSYLTRANSFERASE"/>
    <property type="match status" value="1"/>
</dbReference>